<reference evidence="2 3" key="1">
    <citation type="submission" date="2019-10" db="EMBL/GenBank/DDBJ databases">
        <authorList>
            <person name="Palmer J.M."/>
        </authorList>
    </citation>
    <scope>NUCLEOTIDE SEQUENCE [LARGE SCALE GENOMIC DNA]</scope>
    <source>
        <strain evidence="2 3">TWF694</strain>
    </source>
</reference>
<sequence length="516" mass="56950">MAVTALQMPSFAQDIFMSHPRPFIKPQQAKPKLAIPPANTMKRLLESKDADVLNKSTPSPTFLATPKRRRKSVSESNATEVPTKRRRVGKDPKPGQSPEKSAEEECTQRESYPDPRWMNEPRKYLHLRDHRYKYISKITNKLLDDEVWNKPAREYQEMMQKKTGTWMSLNQHLYPKNKDSFPPSVNPLEPVLGLILKHGAPAPEDQSQEPSIAGCFLRLVKSLPGNESLARLIDQELVEILASRERTGPEETAQQASPVISAMINNLDGLKSPRTLEPASPVSTLDTNNNNGPSSQKASPPTSPGATRTLSQDAKVVLSPSTPFRGPRNTSVQPFGPSTIPPGLSGPSVQPVYGFPIGYATYGPTVGPNQTYVDVSTSPIISASPQSAGLQFFGPQNNFTPRTHSPLGYSGRQPQMITPSVVVNSSTKTYVQQWNLDQKPMLSQDSGAVDADQLCQSYGPSQDPHSEYHTPTENTNPGLFIFPQPQRLDMSSSLDTNEIVGMNEVEFQAWLDTLNQ</sequence>
<feature type="region of interest" description="Disordered" evidence="1">
    <location>
        <begin position="270"/>
        <end position="343"/>
    </location>
</feature>
<evidence type="ECO:0000256" key="1">
    <source>
        <dbReference type="SAM" id="MobiDB-lite"/>
    </source>
</evidence>
<proteinExistence type="predicted"/>
<name>A0AAV9X054_9PEZI</name>
<dbReference type="AlphaFoldDB" id="A0AAV9X054"/>
<feature type="region of interest" description="Disordered" evidence="1">
    <location>
        <begin position="46"/>
        <end position="118"/>
    </location>
</feature>
<dbReference type="EMBL" id="JAVHJO010000012">
    <property type="protein sequence ID" value="KAK6531795.1"/>
    <property type="molecule type" value="Genomic_DNA"/>
</dbReference>
<organism evidence="2 3">
    <name type="scientific">Orbilia ellipsospora</name>
    <dbReference type="NCBI Taxonomy" id="2528407"/>
    <lineage>
        <taxon>Eukaryota</taxon>
        <taxon>Fungi</taxon>
        <taxon>Dikarya</taxon>
        <taxon>Ascomycota</taxon>
        <taxon>Pezizomycotina</taxon>
        <taxon>Orbiliomycetes</taxon>
        <taxon>Orbiliales</taxon>
        <taxon>Orbiliaceae</taxon>
        <taxon>Orbilia</taxon>
    </lineage>
</organism>
<feature type="compositionally biased region" description="Basic and acidic residues" evidence="1">
    <location>
        <begin position="100"/>
        <end position="118"/>
    </location>
</feature>
<accession>A0AAV9X054</accession>
<keyword evidence="3" id="KW-1185">Reference proteome</keyword>
<evidence type="ECO:0000313" key="3">
    <source>
        <dbReference type="Proteomes" id="UP001365542"/>
    </source>
</evidence>
<evidence type="ECO:0008006" key="4">
    <source>
        <dbReference type="Google" id="ProtNLM"/>
    </source>
</evidence>
<protein>
    <recommendedName>
        <fullName evidence="4">Clr5 domain-containing protein</fullName>
    </recommendedName>
</protein>
<comment type="caution">
    <text evidence="2">The sequence shown here is derived from an EMBL/GenBank/DDBJ whole genome shotgun (WGS) entry which is preliminary data.</text>
</comment>
<evidence type="ECO:0000313" key="2">
    <source>
        <dbReference type="EMBL" id="KAK6531795.1"/>
    </source>
</evidence>
<feature type="compositionally biased region" description="Polar residues" evidence="1">
    <location>
        <begin position="281"/>
        <end position="312"/>
    </location>
</feature>
<dbReference type="Proteomes" id="UP001365542">
    <property type="component" value="Unassembled WGS sequence"/>
</dbReference>
<gene>
    <name evidence="2" type="ORF">TWF694_002961</name>
</gene>